<protein>
    <submittedName>
        <fullName evidence="1">Uncharacterized protein</fullName>
    </submittedName>
</protein>
<evidence type="ECO:0000313" key="2">
    <source>
        <dbReference type="Proteomes" id="UP000232003"/>
    </source>
</evidence>
<gene>
    <name evidence="1" type="ORF">COO91_04335</name>
</gene>
<reference evidence="1 2" key="1">
    <citation type="submission" date="2017-11" db="EMBL/GenBank/DDBJ databases">
        <title>Complete genome of a free-living desiccation-tolerant cyanobacterium and its photosynthetic adaptation to extreme terrestrial habitat.</title>
        <authorList>
            <person name="Shang J."/>
        </authorList>
    </citation>
    <scope>NUCLEOTIDE SEQUENCE [LARGE SCALE GENOMIC DNA]</scope>
    <source>
        <strain evidence="1 2">CCNUN1</strain>
    </source>
</reference>
<organism evidence="1 2">
    <name type="scientific">Nostoc flagelliforme CCNUN1</name>
    <dbReference type="NCBI Taxonomy" id="2038116"/>
    <lineage>
        <taxon>Bacteria</taxon>
        <taxon>Bacillati</taxon>
        <taxon>Cyanobacteriota</taxon>
        <taxon>Cyanophyceae</taxon>
        <taxon>Nostocales</taxon>
        <taxon>Nostocaceae</taxon>
        <taxon>Nostoc</taxon>
    </lineage>
</organism>
<dbReference type="EMBL" id="CP024785">
    <property type="protein sequence ID" value="AUB38365.1"/>
    <property type="molecule type" value="Genomic_DNA"/>
</dbReference>
<dbReference type="KEGG" id="nfl:COO91_04335"/>
<accession>A0A2K8SU96</accession>
<name>A0A2K8SU96_9NOSO</name>
<dbReference type="Proteomes" id="UP000232003">
    <property type="component" value="Chromosome"/>
</dbReference>
<dbReference type="AlphaFoldDB" id="A0A2K8SU96"/>
<proteinExistence type="predicted"/>
<keyword evidence="2" id="KW-1185">Reference proteome</keyword>
<evidence type="ECO:0000313" key="1">
    <source>
        <dbReference type="EMBL" id="AUB38365.1"/>
    </source>
</evidence>
<sequence length="42" mass="5002">MLENLDQRLKLIFLINFVFPVTAKQNYYMLNAYMLTGLTGRF</sequence>